<feature type="domain" description="BTB" evidence="5">
    <location>
        <begin position="116"/>
        <end position="182"/>
    </location>
</feature>
<evidence type="ECO:0000313" key="6">
    <source>
        <dbReference type="EMBL" id="EKD15365.1"/>
    </source>
</evidence>
<feature type="region of interest" description="Disordered" evidence="3">
    <location>
        <begin position="295"/>
        <end position="368"/>
    </location>
</feature>
<dbReference type="Proteomes" id="UP000006753">
    <property type="component" value="Unassembled WGS sequence"/>
</dbReference>
<feature type="domain" description="Bromo" evidence="4">
    <location>
        <begin position="396"/>
        <end position="468"/>
    </location>
</feature>
<dbReference type="Gene3D" id="1.20.920.10">
    <property type="entry name" value="Bromodomain-like"/>
    <property type="match status" value="1"/>
</dbReference>
<dbReference type="OrthoDB" id="21449at2759"/>
<evidence type="ECO:0000256" key="2">
    <source>
        <dbReference type="PROSITE-ProRule" id="PRU00035"/>
    </source>
</evidence>
<dbReference type="GO" id="GO:0006355">
    <property type="term" value="P:regulation of DNA-templated transcription"/>
    <property type="evidence" value="ECO:0007669"/>
    <property type="project" value="TreeGrafter"/>
</dbReference>
<dbReference type="PANTHER" id="PTHR22880:SF225">
    <property type="entry name" value="BROMODOMAIN-CONTAINING PROTEIN BET-1-RELATED"/>
    <property type="match status" value="1"/>
</dbReference>
<dbReference type="GO" id="GO:0000785">
    <property type="term" value="C:chromatin"/>
    <property type="evidence" value="ECO:0007669"/>
    <property type="project" value="TreeGrafter"/>
</dbReference>
<evidence type="ECO:0000256" key="1">
    <source>
        <dbReference type="ARBA" id="ARBA00023117"/>
    </source>
</evidence>
<dbReference type="PROSITE" id="PS50014">
    <property type="entry name" value="BROMODOMAIN_2"/>
    <property type="match status" value="1"/>
</dbReference>
<dbReference type="RefSeq" id="XP_007294470.1">
    <property type="nucleotide sequence ID" value="XM_007294408.1"/>
</dbReference>
<reference evidence="6 7" key="1">
    <citation type="journal article" date="2012" name="BMC Genomics">
        <title>Sequencing the genome of Marssonina brunnea reveals fungus-poplar co-evolution.</title>
        <authorList>
            <person name="Zhu S."/>
            <person name="Cao Y.-Z."/>
            <person name="Jiang C."/>
            <person name="Tan B.-Y."/>
            <person name="Wang Z."/>
            <person name="Feng S."/>
            <person name="Zhang L."/>
            <person name="Su X.-H."/>
            <person name="Brejova B."/>
            <person name="Vinar T."/>
            <person name="Xu M."/>
            <person name="Wang M.-X."/>
            <person name="Zhang S.-G."/>
            <person name="Huang M.-R."/>
            <person name="Wu R."/>
            <person name="Zhou Y."/>
        </authorList>
    </citation>
    <scope>NUCLEOTIDE SEQUENCE [LARGE SCALE GENOMIC DNA]</scope>
    <source>
        <strain evidence="6 7">MB_m1</strain>
    </source>
</reference>
<sequence length="498" mass="56134">MSLTFDHSYVQEYNFLAAMNPIIRNGEEASSSFTPEELAYYGSSTIAYNNSMPVTINQNSSPAPEKSERRVPHRSRTQAPRQKTPHSKAMSYQGNDLVAEAGELSNTVSWHEAHPKFVIVLVGPEEIPFGLQQNLLCAQSPFYRDLFENNATERQIESIVKLPDTTVDVFGCFQNFVYTGKVYDEVHGKEIPDYPLLMGLWKLATKLRMAPLRVAILETMTERRQLTSCNPGTPLLIQAWQDTQEGSGLRNMLIKWSAEHMRASPEARKAFASSLPHEILSELVIVMSELPAPAYTPQGPGKKPLVQSDQPAEIDPDPPRPPKRSRKTDVGPSTAAAATGPNDLHEAKPVVKKQSRRSEPIRGKGKAAVEVLSLSPEEDLECCRALITRMVFGPGYWTRLVKAFRHPVDPVLENVPNYLEVIKKPMDLTTIKGKMDRDEYTTAGEFESDIRQIFSNCYEFWKEGDPVYIQGQKLENKFNTQWNLRHKYLNDVKAEAVE</sequence>
<dbReference type="Pfam" id="PF00439">
    <property type="entry name" value="Bromodomain"/>
    <property type="match status" value="1"/>
</dbReference>
<accession>K1WD85</accession>
<dbReference type="Pfam" id="PF00651">
    <property type="entry name" value="BTB"/>
    <property type="match status" value="1"/>
</dbReference>
<proteinExistence type="predicted"/>
<dbReference type="CDD" id="cd18186">
    <property type="entry name" value="BTB_POZ_ZBTB_KLHL-like"/>
    <property type="match status" value="1"/>
</dbReference>
<dbReference type="HOGENOM" id="CLU_033257_0_0_1"/>
<dbReference type="GO" id="GO:0005634">
    <property type="term" value="C:nucleus"/>
    <property type="evidence" value="ECO:0007669"/>
    <property type="project" value="TreeGrafter"/>
</dbReference>
<evidence type="ECO:0000259" key="4">
    <source>
        <dbReference type="PROSITE" id="PS50014"/>
    </source>
</evidence>
<gene>
    <name evidence="6" type="ORF">MBM_06581</name>
</gene>
<dbReference type="eggNOG" id="KOG1474">
    <property type="taxonomic scope" value="Eukaryota"/>
</dbReference>
<name>K1WD85_MARBU</name>
<feature type="compositionally biased region" description="Polar residues" evidence="3">
    <location>
        <begin position="52"/>
        <end position="62"/>
    </location>
</feature>
<dbReference type="PRINTS" id="PR00503">
    <property type="entry name" value="BROMODOMAIN"/>
</dbReference>
<dbReference type="AlphaFoldDB" id="K1WD85"/>
<dbReference type="OMA" id="WKKGDPM"/>
<feature type="region of interest" description="Disordered" evidence="3">
    <location>
        <begin position="52"/>
        <end position="91"/>
    </location>
</feature>
<dbReference type="InterPro" id="IPR001487">
    <property type="entry name" value="Bromodomain"/>
</dbReference>
<dbReference type="InParanoid" id="K1WD85"/>
<dbReference type="KEGG" id="mbe:MBM_06581"/>
<protein>
    <submittedName>
        <fullName evidence="6">Ankyrin repeat-containing protein</fullName>
    </submittedName>
</protein>
<dbReference type="GeneID" id="18762516"/>
<dbReference type="Gene3D" id="3.30.710.10">
    <property type="entry name" value="Potassium Channel Kv1.1, Chain A"/>
    <property type="match status" value="1"/>
</dbReference>
<organism evidence="6 7">
    <name type="scientific">Marssonina brunnea f. sp. multigermtubi (strain MB_m1)</name>
    <name type="common">Marssonina leaf spot fungus</name>
    <dbReference type="NCBI Taxonomy" id="1072389"/>
    <lineage>
        <taxon>Eukaryota</taxon>
        <taxon>Fungi</taxon>
        <taxon>Dikarya</taxon>
        <taxon>Ascomycota</taxon>
        <taxon>Pezizomycotina</taxon>
        <taxon>Leotiomycetes</taxon>
        <taxon>Helotiales</taxon>
        <taxon>Drepanopezizaceae</taxon>
        <taxon>Drepanopeziza</taxon>
    </lineage>
</organism>
<dbReference type="SUPFAM" id="SSF47370">
    <property type="entry name" value="Bromodomain"/>
    <property type="match status" value="1"/>
</dbReference>
<evidence type="ECO:0000313" key="7">
    <source>
        <dbReference type="Proteomes" id="UP000006753"/>
    </source>
</evidence>
<keyword evidence="7" id="KW-1185">Reference proteome</keyword>
<dbReference type="InterPro" id="IPR036427">
    <property type="entry name" value="Bromodomain-like_sf"/>
</dbReference>
<dbReference type="InterPro" id="IPR050935">
    <property type="entry name" value="Bromo_chromatin_reader"/>
</dbReference>
<dbReference type="SUPFAM" id="SSF54695">
    <property type="entry name" value="POZ domain"/>
    <property type="match status" value="1"/>
</dbReference>
<dbReference type="InterPro" id="IPR000210">
    <property type="entry name" value="BTB/POZ_dom"/>
</dbReference>
<keyword evidence="1 2" id="KW-0103">Bromodomain</keyword>
<dbReference type="PANTHER" id="PTHR22880">
    <property type="entry name" value="FALZ-RELATED BROMODOMAIN-CONTAINING PROTEINS"/>
    <property type="match status" value="1"/>
</dbReference>
<dbReference type="GO" id="GO:0006338">
    <property type="term" value="P:chromatin remodeling"/>
    <property type="evidence" value="ECO:0007669"/>
    <property type="project" value="TreeGrafter"/>
</dbReference>
<dbReference type="STRING" id="1072389.K1WD85"/>
<evidence type="ECO:0000256" key="3">
    <source>
        <dbReference type="SAM" id="MobiDB-lite"/>
    </source>
</evidence>
<dbReference type="SMART" id="SM00297">
    <property type="entry name" value="BROMO"/>
    <property type="match status" value="1"/>
</dbReference>
<dbReference type="PROSITE" id="PS50097">
    <property type="entry name" value="BTB"/>
    <property type="match status" value="1"/>
</dbReference>
<dbReference type="EMBL" id="JH921442">
    <property type="protein sequence ID" value="EKD15365.1"/>
    <property type="molecule type" value="Genomic_DNA"/>
</dbReference>
<evidence type="ECO:0000259" key="5">
    <source>
        <dbReference type="PROSITE" id="PS50097"/>
    </source>
</evidence>
<dbReference type="InterPro" id="IPR011333">
    <property type="entry name" value="SKP1/BTB/POZ_sf"/>
</dbReference>